<dbReference type="GO" id="GO:0005737">
    <property type="term" value="C:cytoplasm"/>
    <property type="evidence" value="ECO:0007669"/>
    <property type="project" value="TreeGrafter"/>
</dbReference>
<evidence type="ECO:0000256" key="8">
    <source>
        <dbReference type="ARBA" id="ARBA00022842"/>
    </source>
</evidence>
<evidence type="ECO:0000256" key="6">
    <source>
        <dbReference type="ARBA" id="ARBA00022763"/>
    </source>
</evidence>
<dbReference type="HOGENOM" id="CLU_042307_0_0_1"/>
<dbReference type="Pfam" id="PF03372">
    <property type="entry name" value="Exo_endo_phos"/>
    <property type="match status" value="1"/>
</dbReference>
<evidence type="ECO:0000256" key="5">
    <source>
        <dbReference type="ARBA" id="ARBA00022723"/>
    </source>
</evidence>
<sequence>MSVRILTWNINCDRRVWQDRIEGALHEEQKNGHKGEACVIMLQEVTKDMLEQYIVMDKWVQSRFAVVPIEHEKWPKQAYFGNVTLVSRDLDVHSAEIVHYGFSRNQRTGLVVRIRMSLTGKEDDSHVIVFGNTHLESLAAGEMLRPGQLKDMADILQTEDVEGGVIAGDMNATDESDKVLGRKLGLKDAYKGKDSDPKGFTCGHYRLQKNDIPPGRLDRVYYLPKRKYKVEEPAVFGKGLTVMTPEEEEHSLSDHAGLATVLHVTG</sequence>
<keyword evidence="5" id="KW-0479">Metal-binding</keyword>
<dbReference type="Gene3D" id="3.60.10.10">
    <property type="entry name" value="Endonuclease/exonuclease/phosphatase"/>
    <property type="match status" value="1"/>
</dbReference>
<dbReference type="GeneID" id="18824294"/>
<comment type="subcellular location">
    <subcellularLocation>
        <location evidence="3">Nucleus</location>
        <location evidence="3">PML body</location>
    </subcellularLocation>
</comment>
<evidence type="ECO:0000313" key="13">
    <source>
        <dbReference type="Proteomes" id="UP000008493"/>
    </source>
</evidence>
<proteinExistence type="predicted"/>
<gene>
    <name evidence="12" type="ORF">AGABI1DRAFT_114351</name>
</gene>
<dbReference type="GO" id="GO:0046872">
    <property type="term" value="F:metal ion binding"/>
    <property type="evidence" value="ECO:0007669"/>
    <property type="project" value="UniProtKB-KW"/>
</dbReference>
<evidence type="ECO:0000256" key="4">
    <source>
        <dbReference type="ARBA" id="ARBA00022722"/>
    </source>
</evidence>
<dbReference type="PANTHER" id="PTHR15822:SF4">
    <property type="entry name" value="TYROSYL-DNA PHOSPHODIESTERASE 2"/>
    <property type="match status" value="1"/>
</dbReference>
<dbReference type="Proteomes" id="UP000008493">
    <property type="component" value="Unassembled WGS sequence"/>
</dbReference>
<accession>K5X6D9</accession>
<evidence type="ECO:0000313" key="12">
    <source>
        <dbReference type="EMBL" id="EKM78753.1"/>
    </source>
</evidence>
<evidence type="ECO:0000256" key="3">
    <source>
        <dbReference type="ARBA" id="ARBA00004322"/>
    </source>
</evidence>
<keyword evidence="8" id="KW-0460">Magnesium</keyword>
<evidence type="ECO:0000256" key="1">
    <source>
        <dbReference type="ARBA" id="ARBA00001936"/>
    </source>
</evidence>
<keyword evidence="6" id="KW-0227">DNA damage</keyword>
<feature type="domain" description="Endonuclease/exonuclease/phosphatase" evidence="11">
    <location>
        <begin position="6"/>
        <end position="222"/>
    </location>
</feature>
<organism evidence="12 13">
    <name type="scientific">Agaricus bisporus var. burnettii (strain JB137-S8 / ATCC MYA-4627 / FGSC 10392)</name>
    <name type="common">White button mushroom</name>
    <dbReference type="NCBI Taxonomy" id="597362"/>
    <lineage>
        <taxon>Eukaryota</taxon>
        <taxon>Fungi</taxon>
        <taxon>Dikarya</taxon>
        <taxon>Basidiomycota</taxon>
        <taxon>Agaricomycotina</taxon>
        <taxon>Agaricomycetes</taxon>
        <taxon>Agaricomycetidae</taxon>
        <taxon>Agaricales</taxon>
        <taxon>Agaricineae</taxon>
        <taxon>Agaricaceae</taxon>
        <taxon>Agaricus</taxon>
    </lineage>
</organism>
<keyword evidence="13" id="KW-1185">Reference proteome</keyword>
<protein>
    <recommendedName>
        <fullName evidence="11">Endonuclease/exonuclease/phosphatase domain-containing protein</fullName>
    </recommendedName>
</protein>
<dbReference type="OMA" id="ESEGHTW"/>
<dbReference type="GO" id="GO:0006302">
    <property type="term" value="P:double-strand break repair"/>
    <property type="evidence" value="ECO:0007669"/>
    <property type="project" value="TreeGrafter"/>
</dbReference>
<evidence type="ECO:0000256" key="10">
    <source>
        <dbReference type="ARBA" id="ARBA00023242"/>
    </source>
</evidence>
<dbReference type="SUPFAM" id="SSF56219">
    <property type="entry name" value="DNase I-like"/>
    <property type="match status" value="1"/>
</dbReference>
<keyword evidence="10" id="KW-0539">Nucleus</keyword>
<keyword evidence="7" id="KW-0378">Hydrolase</keyword>
<dbReference type="eggNOG" id="ENOG502S394">
    <property type="taxonomic scope" value="Eukaryota"/>
</dbReference>
<evidence type="ECO:0000256" key="2">
    <source>
        <dbReference type="ARBA" id="ARBA00001946"/>
    </source>
</evidence>
<keyword evidence="4" id="KW-0540">Nuclease</keyword>
<dbReference type="InterPro" id="IPR005135">
    <property type="entry name" value="Endo/exonuclease/phosphatase"/>
</dbReference>
<dbReference type="GO" id="GO:0003697">
    <property type="term" value="F:single-stranded DNA binding"/>
    <property type="evidence" value="ECO:0007669"/>
    <property type="project" value="TreeGrafter"/>
</dbReference>
<dbReference type="PANTHER" id="PTHR15822">
    <property type="entry name" value="TRAF AND TNF RECEPTOR-ASSOCIATED PROTEIN"/>
    <property type="match status" value="1"/>
</dbReference>
<dbReference type="OrthoDB" id="9975959at2759"/>
<dbReference type="RefSeq" id="XP_007330563.1">
    <property type="nucleotide sequence ID" value="XM_007330501.1"/>
</dbReference>
<dbReference type="EMBL" id="JH971391">
    <property type="protein sequence ID" value="EKM78753.1"/>
    <property type="molecule type" value="Genomic_DNA"/>
</dbReference>
<evidence type="ECO:0000256" key="9">
    <source>
        <dbReference type="ARBA" id="ARBA00023204"/>
    </source>
</evidence>
<dbReference type="InterPro" id="IPR051547">
    <property type="entry name" value="TDP2-like"/>
</dbReference>
<dbReference type="AlphaFoldDB" id="K5X6D9"/>
<dbReference type="KEGG" id="abp:AGABI1DRAFT114351"/>
<keyword evidence="9" id="KW-0234">DNA repair</keyword>
<evidence type="ECO:0000259" key="11">
    <source>
        <dbReference type="Pfam" id="PF03372"/>
    </source>
</evidence>
<comment type="cofactor">
    <cofactor evidence="1">
        <name>Mn(2+)</name>
        <dbReference type="ChEBI" id="CHEBI:29035"/>
    </cofactor>
</comment>
<dbReference type="InParanoid" id="K5X6D9"/>
<evidence type="ECO:0000256" key="7">
    <source>
        <dbReference type="ARBA" id="ARBA00022801"/>
    </source>
</evidence>
<dbReference type="GO" id="GO:0004518">
    <property type="term" value="F:nuclease activity"/>
    <property type="evidence" value="ECO:0007669"/>
    <property type="project" value="UniProtKB-KW"/>
</dbReference>
<dbReference type="InterPro" id="IPR036691">
    <property type="entry name" value="Endo/exonu/phosph_ase_sf"/>
</dbReference>
<dbReference type="GO" id="GO:0070260">
    <property type="term" value="F:5'-tyrosyl-DNA phosphodiesterase activity"/>
    <property type="evidence" value="ECO:0007669"/>
    <property type="project" value="TreeGrafter"/>
</dbReference>
<comment type="cofactor">
    <cofactor evidence="2">
        <name>Mg(2+)</name>
        <dbReference type="ChEBI" id="CHEBI:18420"/>
    </cofactor>
</comment>
<name>K5X6D9_AGABU</name>
<reference evidence="13" key="1">
    <citation type="journal article" date="2012" name="Proc. Natl. Acad. Sci. U.S.A.">
        <title>Genome sequence of the button mushroom Agaricus bisporus reveals mechanisms governing adaptation to a humic-rich ecological niche.</title>
        <authorList>
            <person name="Morin E."/>
            <person name="Kohler A."/>
            <person name="Baker A.R."/>
            <person name="Foulongne-Oriol M."/>
            <person name="Lombard V."/>
            <person name="Nagy L.G."/>
            <person name="Ohm R.A."/>
            <person name="Patyshakuliyeva A."/>
            <person name="Brun A."/>
            <person name="Aerts A.L."/>
            <person name="Bailey A.M."/>
            <person name="Billette C."/>
            <person name="Coutinho P.M."/>
            <person name="Deakin G."/>
            <person name="Doddapaneni H."/>
            <person name="Floudas D."/>
            <person name="Grimwood J."/>
            <person name="Hilden K."/>
            <person name="Kuees U."/>
            <person name="LaButti K.M."/>
            <person name="Lapidus A."/>
            <person name="Lindquist E.A."/>
            <person name="Lucas S.M."/>
            <person name="Murat C."/>
            <person name="Riley R.W."/>
            <person name="Salamov A.A."/>
            <person name="Schmutz J."/>
            <person name="Subramanian V."/>
            <person name="Woesten H.A.B."/>
            <person name="Xu J."/>
            <person name="Eastwood D.C."/>
            <person name="Foster G.D."/>
            <person name="Sonnenberg A.S."/>
            <person name="Cullen D."/>
            <person name="de Vries R.P."/>
            <person name="Lundell T."/>
            <person name="Hibbett D.S."/>
            <person name="Henrissat B."/>
            <person name="Burton K.S."/>
            <person name="Kerrigan R.W."/>
            <person name="Challen M.P."/>
            <person name="Grigoriev I.V."/>
            <person name="Martin F."/>
        </authorList>
    </citation>
    <scope>NUCLEOTIDE SEQUENCE [LARGE SCALE GENOMIC DNA]</scope>
    <source>
        <strain evidence="13">JB137-S8 / ATCC MYA-4627 / FGSC 10392</strain>
    </source>
</reference>